<organism evidence="13 14">
    <name type="scientific">Streptomyces lydicus</name>
    <dbReference type="NCBI Taxonomy" id="47763"/>
    <lineage>
        <taxon>Bacteria</taxon>
        <taxon>Bacillati</taxon>
        <taxon>Actinomycetota</taxon>
        <taxon>Actinomycetes</taxon>
        <taxon>Kitasatosporales</taxon>
        <taxon>Streptomycetaceae</taxon>
        <taxon>Streptomyces</taxon>
    </lineage>
</organism>
<dbReference type="OrthoDB" id="8781117at2"/>
<comment type="similarity">
    <text evidence="1">Belongs to the peptidase S1 family.</text>
</comment>
<evidence type="ECO:0000256" key="6">
    <source>
        <dbReference type="ARBA" id="ARBA00023145"/>
    </source>
</evidence>
<feature type="domain" description="Peptidase S1" evidence="11">
    <location>
        <begin position="194"/>
        <end position="344"/>
    </location>
</feature>
<evidence type="ECO:0000259" key="12">
    <source>
        <dbReference type="Pfam" id="PF02983"/>
    </source>
</evidence>
<evidence type="ECO:0000313" key="13">
    <source>
        <dbReference type="EMBL" id="AOP47476.1"/>
    </source>
</evidence>
<keyword evidence="4" id="KW-0378">Hydrolase</keyword>
<dbReference type="SUPFAM" id="SSF50494">
    <property type="entry name" value="Trypsin-like serine proteases"/>
    <property type="match status" value="1"/>
</dbReference>
<feature type="disulfide bond" evidence="9">
    <location>
        <begin position="181"/>
        <end position="201"/>
    </location>
</feature>
<sequence>MSPSTSRTVLAGAGAVVLLTTALALPNATAAPRPVPDPPTAATAAQRAKQIGSALGNEGAGSYYDAEHHKLIVNVTSESAAAKARGAGADAKIVKHSLASLDAARATLKRHASIPGTSWAMDPRSNKVVVTADRTVRGDGLERLREVTSSLGDRAALRLSSGTLRPLLAGGDAIWGSTARCSLGFNVTKGGQPYFLTAGHCTHAVRSWSAAQGGPEAAVSEGGSFPGDDFGIARYTAAAVVHPGEVNLYNGSTQRVTGVGEAIVGQRVRRSGSTSHVHDGEVLAVDVTANYQQGPVEGLIQTNICAEAGDSGGPLFEDATALGLTSGGRGDCVSGGESYYQPVGEALARTGTQLG</sequence>
<dbReference type="InterPro" id="IPR004236">
    <property type="entry name" value="Pept_S1_alpha_lytic"/>
</dbReference>
<dbReference type="InterPro" id="IPR001254">
    <property type="entry name" value="Trypsin_dom"/>
</dbReference>
<protein>
    <submittedName>
        <fullName evidence="13">Streptogrisin</fullName>
    </submittedName>
</protein>
<dbReference type="PROSITE" id="PS00135">
    <property type="entry name" value="TRYPSIN_SER"/>
    <property type="match status" value="1"/>
</dbReference>
<keyword evidence="2" id="KW-0645">Protease</keyword>
<dbReference type="GO" id="GO:0004252">
    <property type="term" value="F:serine-type endopeptidase activity"/>
    <property type="evidence" value="ECO:0007669"/>
    <property type="project" value="InterPro"/>
</dbReference>
<evidence type="ECO:0000259" key="11">
    <source>
        <dbReference type="Pfam" id="PF00089"/>
    </source>
</evidence>
<dbReference type="InterPro" id="IPR035070">
    <property type="entry name" value="Streptogrisin_prodomain"/>
</dbReference>
<dbReference type="CDD" id="cd21112">
    <property type="entry name" value="alphaLP-like"/>
    <property type="match status" value="1"/>
</dbReference>
<dbReference type="PIRSF" id="PIRSF001134">
    <property type="entry name" value="Streptogrisin"/>
    <property type="match status" value="1"/>
</dbReference>
<feature type="active site" description="Charge relay system" evidence="8">
    <location>
        <position position="311"/>
    </location>
</feature>
<dbReference type="Gene3D" id="3.30.300.50">
    <property type="match status" value="1"/>
</dbReference>
<dbReference type="PROSITE" id="PS51318">
    <property type="entry name" value="TAT"/>
    <property type="match status" value="1"/>
</dbReference>
<keyword evidence="14" id="KW-1185">Reference proteome</keyword>
<evidence type="ECO:0000256" key="9">
    <source>
        <dbReference type="PIRSR" id="PIRSR001134-2"/>
    </source>
</evidence>
<dbReference type="InterPro" id="IPR009003">
    <property type="entry name" value="Peptidase_S1_PA"/>
</dbReference>
<keyword evidence="5" id="KW-0720">Serine protease</keyword>
<name>A0A1D7VL37_9ACTN</name>
<dbReference type="InterPro" id="IPR033116">
    <property type="entry name" value="TRYPSIN_SER"/>
</dbReference>
<keyword evidence="7 9" id="KW-1015">Disulfide bond</keyword>
<dbReference type="InterPro" id="IPR043504">
    <property type="entry name" value="Peptidase_S1_PA_chymotrypsin"/>
</dbReference>
<dbReference type="Pfam" id="PF02983">
    <property type="entry name" value="Pro_Al_protease"/>
    <property type="match status" value="1"/>
</dbReference>
<dbReference type="GO" id="GO:0006508">
    <property type="term" value="P:proteolysis"/>
    <property type="evidence" value="ECO:0007669"/>
    <property type="project" value="UniProtKB-KW"/>
</dbReference>
<dbReference type="PROSITE" id="PS00134">
    <property type="entry name" value="TRYPSIN_HIS"/>
    <property type="match status" value="1"/>
</dbReference>
<dbReference type="GO" id="GO:0005576">
    <property type="term" value="C:extracellular region"/>
    <property type="evidence" value="ECO:0007669"/>
    <property type="project" value="InterPro"/>
</dbReference>
<feature type="signal peptide" evidence="10">
    <location>
        <begin position="1"/>
        <end position="30"/>
    </location>
</feature>
<dbReference type="Gene3D" id="2.40.10.10">
    <property type="entry name" value="Trypsin-like serine proteases"/>
    <property type="match status" value="2"/>
</dbReference>
<dbReference type="InterPro" id="IPR001316">
    <property type="entry name" value="Pept_S1A_streptogrisin"/>
</dbReference>
<evidence type="ECO:0000256" key="10">
    <source>
        <dbReference type="SAM" id="SignalP"/>
    </source>
</evidence>
<feature type="chain" id="PRO_5009101101" evidence="10">
    <location>
        <begin position="31"/>
        <end position="355"/>
    </location>
</feature>
<evidence type="ECO:0000256" key="3">
    <source>
        <dbReference type="ARBA" id="ARBA00022729"/>
    </source>
</evidence>
<feature type="active site" description="Charge relay system" evidence="8">
    <location>
        <position position="229"/>
    </location>
</feature>
<evidence type="ECO:0000256" key="5">
    <source>
        <dbReference type="ARBA" id="ARBA00022825"/>
    </source>
</evidence>
<dbReference type="InterPro" id="IPR006311">
    <property type="entry name" value="TAT_signal"/>
</dbReference>
<proteinExistence type="inferred from homology"/>
<evidence type="ECO:0000256" key="2">
    <source>
        <dbReference type="ARBA" id="ARBA00022670"/>
    </source>
</evidence>
<keyword evidence="6" id="KW-0865">Zymogen</keyword>
<dbReference type="Pfam" id="PF00089">
    <property type="entry name" value="Trypsin"/>
    <property type="match status" value="1"/>
</dbReference>
<dbReference type="AlphaFoldDB" id="A0A1D7VL37"/>
<keyword evidence="3 10" id="KW-0732">Signal</keyword>
<evidence type="ECO:0000256" key="7">
    <source>
        <dbReference type="ARBA" id="ARBA00023157"/>
    </source>
</evidence>
<dbReference type="EMBL" id="CP017157">
    <property type="protein sequence ID" value="AOP47476.1"/>
    <property type="molecule type" value="Genomic_DNA"/>
</dbReference>
<feature type="active site" description="Charge relay system" evidence="8">
    <location>
        <position position="200"/>
    </location>
</feature>
<reference evidence="13 14" key="1">
    <citation type="submission" date="2016-09" db="EMBL/GenBank/DDBJ databases">
        <title>Complete genome sequencing of Streptomyces lydicus 103 and metabolic pathways analysis of antibiotic biosynthesis.</title>
        <authorList>
            <person name="Jia N."/>
            <person name="Ding M.-Z."/>
            <person name="Gao F."/>
            <person name="Yuan Y.-J."/>
        </authorList>
    </citation>
    <scope>NUCLEOTIDE SEQUENCE [LARGE SCALE GENOMIC DNA]</scope>
    <source>
        <strain evidence="13 14">103</strain>
    </source>
</reference>
<feature type="domain" description="Peptidase S1A alpha-lytic prodomain" evidence="12">
    <location>
        <begin position="96"/>
        <end position="150"/>
    </location>
</feature>
<gene>
    <name evidence="13" type="ORF">SL103_15450</name>
</gene>
<evidence type="ECO:0000313" key="14">
    <source>
        <dbReference type="Proteomes" id="UP000094094"/>
    </source>
</evidence>
<accession>A0A1D7VL37</accession>
<feature type="disulfide bond" evidence="9">
    <location>
        <begin position="305"/>
        <end position="332"/>
    </location>
</feature>
<evidence type="ECO:0000256" key="1">
    <source>
        <dbReference type="ARBA" id="ARBA00007664"/>
    </source>
</evidence>
<evidence type="ECO:0000256" key="8">
    <source>
        <dbReference type="PIRSR" id="PIRSR001134-1"/>
    </source>
</evidence>
<dbReference type="PRINTS" id="PR00861">
    <property type="entry name" value="ALYTICPTASE"/>
</dbReference>
<dbReference type="KEGG" id="slc:SL103_15450"/>
<evidence type="ECO:0000256" key="4">
    <source>
        <dbReference type="ARBA" id="ARBA00022801"/>
    </source>
</evidence>
<dbReference type="InterPro" id="IPR018114">
    <property type="entry name" value="TRYPSIN_HIS"/>
</dbReference>
<dbReference type="Proteomes" id="UP000094094">
    <property type="component" value="Chromosome"/>
</dbReference>